<keyword evidence="2" id="KW-1133">Transmembrane helix</keyword>
<dbReference type="GO" id="GO:0031072">
    <property type="term" value="F:heat shock protein binding"/>
    <property type="evidence" value="ECO:0007669"/>
    <property type="project" value="TreeGrafter"/>
</dbReference>
<reference evidence="3" key="1">
    <citation type="journal article" date="2023" name="DNA Res.">
        <title>Chromosome-level genome assembly of Phrynocephalus forsythii using third-generation DNA sequencing and Hi-C analysis.</title>
        <authorList>
            <person name="Qi Y."/>
            <person name="Zhao W."/>
            <person name="Zhao Y."/>
            <person name="Niu C."/>
            <person name="Cao S."/>
            <person name="Zhang Y."/>
        </authorList>
    </citation>
    <scope>NUCLEOTIDE SEQUENCE</scope>
    <source>
        <tissue evidence="3">Muscle</tissue>
    </source>
</reference>
<protein>
    <recommendedName>
        <fullName evidence="5">Leukosialin</fullName>
    </recommendedName>
</protein>
<evidence type="ECO:0000256" key="1">
    <source>
        <dbReference type="SAM" id="MobiDB-lite"/>
    </source>
</evidence>
<dbReference type="EMBL" id="JAPFRF010000012">
    <property type="protein sequence ID" value="KAJ7314080.1"/>
    <property type="molecule type" value="Genomic_DNA"/>
</dbReference>
<evidence type="ECO:0000256" key="2">
    <source>
        <dbReference type="SAM" id="Phobius"/>
    </source>
</evidence>
<comment type="caution">
    <text evidence="3">The sequence shown here is derived from an EMBL/GenBank/DDBJ whole genome shotgun (WGS) entry which is preliminary data.</text>
</comment>
<evidence type="ECO:0000313" key="4">
    <source>
        <dbReference type="Proteomes" id="UP001142489"/>
    </source>
</evidence>
<feature type="region of interest" description="Disordered" evidence="1">
    <location>
        <begin position="324"/>
        <end position="351"/>
    </location>
</feature>
<name>A0A9Q0XK69_9SAUR</name>
<dbReference type="GO" id="GO:2000404">
    <property type="term" value="P:regulation of T cell migration"/>
    <property type="evidence" value="ECO:0007669"/>
    <property type="project" value="InterPro"/>
</dbReference>
<dbReference type="GO" id="GO:0050776">
    <property type="term" value="P:regulation of immune response"/>
    <property type="evidence" value="ECO:0007669"/>
    <property type="project" value="TreeGrafter"/>
</dbReference>
<keyword evidence="2" id="KW-0812">Transmembrane</keyword>
<evidence type="ECO:0008006" key="5">
    <source>
        <dbReference type="Google" id="ProtNLM"/>
    </source>
</evidence>
<organism evidence="3 4">
    <name type="scientific">Phrynocephalus forsythii</name>
    <dbReference type="NCBI Taxonomy" id="171643"/>
    <lineage>
        <taxon>Eukaryota</taxon>
        <taxon>Metazoa</taxon>
        <taxon>Chordata</taxon>
        <taxon>Craniata</taxon>
        <taxon>Vertebrata</taxon>
        <taxon>Euteleostomi</taxon>
        <taxon>Lepidosauria</taxon>
        <taxon>Squamata</taxon>
        <taxon>Bifurcata</taxon>
        <taxon>Unidentata</taxon>
        <taxon>Episquamata</taxon>
        <taxon>Toxicofera</taxon>
        <taxon>Iguania</taxon>
        <taxon>Acrodonta</taxon>
        <taxon>Agamidae</taxon>
        <taxon>Agaminae</taxon>
        <taxon>Phrynocephalus</taxon>
    </lineage>
</organism>
<feature type="region of interest" description="Disordered" evidence="1">
    <location>
        <begin position="167"/>
        <end position="213"/>
    </location>
</feature>
<dbReference type="GO" id="GO:0009897">
    <property type="term" value="C:external side of plasma membrane"/>
    <property type="evidence" value="ECO:0007669"/>
    <property type="project" value="TreeGrafter"/>
</dbReference>
<evidence type="ECO:0000313" key="3">
    <source>
        <dbReference type="EMBL" id="KAJ7314080.1"/>
    </source>
</evidence>
<dbReference type="InterPro" id="IPR038829">
    <property type="entry name" value="Leukosialin"/>
</dbReference>
<feature type="compositionally biased region" description="Polar residues" evidence="1">
    <location>
        <begin position="42"/>
        <end position="52"/>
    </location>
</feature>
<keyword evidence="4" id="KW-1185">Reference proteome</keyword>
<dbReference type="AlphaFoldDB" id="A0A9Q0XK69"/>
<dbReference type="GO" id="GO:0004888">
    <property type="term" value="F:transmembrane signaling receptor activity"/>
    <property type="evidence" value="ECO:0007669"/>
    <property type="project" value="InterPro"/>
</dbReference>
<keyword evidence="2" id="KW-0472">Membrane</keyword>
<sequence length="351" mass="36938">MATPVGGENVIVEANNDTLSSTATPEYIKTTLQEDYAPSLLPSATTNSSPSISIPKGVDSTADVSPQHHPSPTAAPLASKGEETVAEALVSSTTMYLSTPKHISDDLGTTITASYTQDTVGHAITSTKKLSLTTAVKVKAFPGAATTVTTILGSTFSLNLSEMTRRTEKETEISATPRQHVPRYHETTSNSIHVRGATHTKGPELGSSEPQSSGKSHLGIILAVVVLVLLIVVIIAFLLCRHQRRSGSTNFSAAGWAGQVALPDDSGMDRDIEQGPVTGPAGEGETRRNTLVTFFGKRQSRLPSVAMEDISGKDEKDECQQLLDGDAGTVCPPEDAGEANGKLAEPSIQYS</sequence>
<feature type="transmembrane region" description="Helical" evidence="2">
    <location>
        <begin position="218"/>
        <end position="240"/>
    </location>
</feature>
<feature type="region of interest" description="Disordered" evidence="1">
    <location>
        <begin position="262"/>
        <end position="285"/>
    </location>
</feature>
<proteinExistence type="predicted"/>
<dbReference type="GO" id="GO:0007166">
    <property type="term" value="P:cell surface receptor signaling pathway"/>
    <property type="evidence" value="ECO:0007669"/>
    <property type="project" value="TreeGrafter"/>
</dbReference>
<accession>A0A9Q0XK69</accession>
<dbReference type="PANTHER" id="PTHR35265">
    <property type="entry name" value="LEUKOSIALIN"/>
    <property type="match status" value="1"/>
</dbReference>
<gene>
    <name evidence="3" type="ORF">JRQ81_006014</name>
</gene>
<dbReference type="GO" id="GO:0050863">
    <property type="term" value="P:regulation of T cell activation"/>
    <property type="evidence" value="ECO:0007669"/>
    <property type="project" value="InterPro"/>
</dbReference>
<dbReference type="PANTHER" id="PTHR35265:SF1">
    <property type="entry name" value="LEUKOSIALIN"/>
    <property type="match status" value="1"/>
</dbReference>
<dbReference type="Proteomes" id="UP001142489">
    <property type="component" value="Unassembled WGS sequence"/>
</dbReference>
<feature type="region of interest" description="Disordered" evidence="1">
    <location>
        <begin position="40"/>
        <end position="81"/>
    </location>
</feature>
<dbReference type="OrthoDB" id="9050418at2759"/>
<dbReference type="GO" id="GO:0042742">
    <property type="term" value="P:defense response to bacterium"/>
    <property type="evidence" value="ECO:0007669"/>
    <property type="project" value="TreeGrafter"/>
</dbReference>